<proteinExistence type="predicted"/>
<protein>
    <submittedName>
        <fullName evidence="1">Toluene tolerance protein</fullName>
    </submittedName>
</protein>
<evidence type="ECO:0000313" key="1">
    <source>
        <dbReference type="EMBL" id="WGO93946.1"/>
    </source>
</evidence>
<dbReference type="Proteomes" id="UP001227386">
    <property type="component" value="Chromosome"/>
</dbReference>
<gene>
    <name evidence="1" type="ORF">QCD61_02375</name>
</gene>
<dbReference type="RefSeq" id="WP_256454139.1">
    <property type="nucleotide sequence ID" value="NZ_CP123771.1"/>
</dbReference>
<dbReference type="Gene3D" id="1.10.510.10">
    <property type="entry name" value="Transferase(Phosphotransferase) domain 1"/>
    <property type="match status" value="1"/>
</dbReference>
<accession>A0ABY8PFE8</accession>
<evidence type="ECO:0000313" key="2">
    <source>
        <dbReference type="Proteomes" id="UP001227386"/>
    </source>
</evidence>
<keyword evidence="2" id="KW-1185">Reference proteome</keyword>
<dbReference type="EMBL" id="CP123771">
    <property type="protein sequence ID" value="WGO93946.1"/>
    <property type="molecule type" value="Genomic_DNA"/>
</dbReference>
<dbReference type="InterPro" id="IPR011009">
    <property type="entry name" value="Kinase-like_dom_sf"/>
</dbReference>
<organism evidence="1 2">
    <name type="scientific">Pseudomonas viciae</name>
    <dbReference type="NCBI Taxonomy" id="2505979"/>
    <lineage>
        <taxon>Bacteria</taxon>
        <taxon>Pseudomonadati</taxon>
        <taxon>Pseudomonadota</taxon>
        <taxon>Gammaproteobacteria</taxon>
        <taxon>Pseudomonadales</taxon>
        <taxon>Pseudomonadaceae</taxon>
        <taxon>Pseudomonas</taxon>
    </lineage>
</organism>
<dbReference type="SUPFAM" id="SSF56112">
    <property type="entry name" value="Protein kinase-like (PK-like)"/>
    <property type="match status" value="1"/>
</dbReference>
<sequence length="210" mass="24466">MQTLDHAFYLSLREGADVLEADGKGDKVLLLTDGSILKLFRRKRLLTSALWAPYAKRFADNCRMLCERGIECPQIRQIYRIPSIERDAVHYDPLPGQTLRQLLNVDGNGELRARLGEFIAQLHQKGIYFRSAHLGNVVLTPENKLGLIDIADLRTYRKPLRKSLRLRNFKHILRYRQDRQWLLEDNQFLEYYLNQQSVCNERELSLALGA</sequence>
<name>A0ABY8PFE8_9PSED</name>
<reference evidence="1 2" key="1">
    <citation type="journal article" date="2012" name="Appl. Soil Ecol.">
        <title>Isolation and characterization of new plant growth-promoting bacterial endophytes.</title>
        <authorList>
            <person name="Rashid S."/>
            <person name="Charles T.C."/>
            <person name="Glick B.R."/>
        </authorList>
    </citation>
    <scope>NUCLEOTIDE SEQUENCE [LARGE SCALE GENOMIC DNA]</scope>
    <source>
        <strain evidence="1 2">YsS1</strain>
    </source>
</reference>